<dbReference type="Proteomes" id="UP000789366">
    <property type="component" value="Unassembled WGS sequence"/>
</dbReference>
<dbReference type="EMBL" id="CAJVPW010062551">
    <property type="protein sequence ID" value="CAG8783548.1"/>
    <property type="molecule type" value="Genomic_DNA"/>
</dbReference>
<keyword evidence="2" id="KW-1185">Reference proteome</keyword>
<organism evidence="1 2">
    <name type="scientific">Cetraspora pellucida</name>
    <dbReference type="NCBI Taxonomy" id="1433469"/>
    <lineage>
        <taxon>Eukaryota</taxon>
        <taxon>Fungi</taxon>
        <taxon>Fungi incertae sedis</taxon>
        <taxon>Mucoromycota</taxon>
        <taxon>Glomeromycotina</taxon>
        <taxon>Glomeromycetes</taxon>
        <taxon>Diversisporales</taxon>
        <taxon>Gigasporaceae</taxon>
        <taxon>Cetraspora</taxon>
    </lineage>
</organism>
<gene>
    <name evidence="1" type="ORF">SPELUC_LOCUS16600</name>
</gene>
<sequence>DLNDLEKRNPYNGKSQYNINSIVNKHTTSNPESKSIKTTAKPGVKA</sequence>
<proteinExistence type="predicted"/>
<reference evidence="1" key="1">
    <citation type="submission" date="2021-06" db="EMBL/GenBank/DDBJ databases">
        <authorList>
            <person name="Kallberg Y."/>
            <person name="Tangrot J."/>
            <person name="Rosling A."/>
        </authorList>
    </citation>
    <scope>NUCLEOTIDE SEQUENCE</scope>
    <source>
        <strain evidence="1">28 12/20/2015</strain>
    </source>
</reference>
<name>A0ACA9R9R1_9GLOM</name>
<protein>
    <submittedName>
        <fullName evidence="1">14747_t:CDS:1</fullName>
    </submittedName>
</protein>
<accession>A0ACA9R9R1</accession>
<feature type="non-terminal residue" evidence="1">
    <location>
        <position position="46"/>
    </location>
</feature>
<feature type="non-terminal residue" evidence="1">
    <location>
        <position position="1"/>
    </location>
</feature>
<comment type="caution">
    <text evidence="1">The sequence shown here is derived from an EMBL/GenBank/DDBJ whole genome shotgun (WGS) entry which is preliminary data.</text>
</comment>
<evidence type="ECO:0000313" key="2">
    <source>
        <dbReference type="Proteomes" id="UP000789366"/>
    </source>
</evidence>
<evidence type="ECO:0000313" key="1">
    <source>
        <dbReference type="EMBL" id="CAG8783548.1"/>
    </source>
</evidence>